<evidence type="ECO:0000313" key="4">
    <source>
        <dbReference type="Proteomes" id="UP000183918"/>
    </source>
</evidence>
<feature type="transmembrane region" description="Helical" evidence="2">
    <location>
        <begin position="115"/>
        <end position="137"/>
    </location>
</feature>
<sequence length="145" mass="16781">METTIHNNNSITTETQNNANSQLTFDPDVIKERDEKQASSLEDMYGYAVFSEDFSKQVSIEKKRIQKENNNAFKNVMKNKSSNEIDKTFKNVMNAKTSPIITKDYNDLAKSKDNIWIEIFYVALGMIITLLVIYLAMRVKKKIKK</sequence>
<reference evidence="3 4" key="1">
    <citation type="submission" date="2016-10" db="EMBL/GenBank/DDBJ databases">
        <authorList>
            <person name="de Groot N.N."/>
        </authorList>
    </citation>
    <scope>NUCLEOTIDE SEQUENCE [LARGE SCALE GENOMIC DNA]</scope>
    <source>
        <strain evidence="3 4">DSM 14045</strain>
    </source>
</reference>
<evidence type="ECO:0000256" key="1">
    <source>
        <dbReference type="SAM" id="MobiDB-lite"/>
    </source>
</evidence>
<organism evidence="3 4">
    <name type="scientific">Lachnobacterium bovis DSM 14045</name>
    <dbReference type="NCBI Taxonomy" id="1122142"/>
    <lineage>
        <taxon>Bacteria</taxon>
        <taxon>Bacillati</taxon>
        <taxon>Bacillota</taxon>
        <taxon>Clostridia</taxon>
        <taxon>Lachnospirales</taxon>
        <taxon>Lachnospiraceae</taxon>
        <taxon>Lachnobacterium</taxon>
    </lineage>
</organism>
<feature type="region of interest" description="Disordered" evidence="1">
    <location>
        <begin position="1"/>
        <end position="23"/>
    </location>
</feature>
<keyword evidence="2" id="KW-0472">Membrane</keyword>
<dbReference type="AlphaFoldDB" id="A0A1H3FK78"/>
<gene>
    <name evidence="3" type="ORF">SAMN02910414_00246</name>
</gene>
<dbReference type="OrthoDB" id="2075583at2"/>
<dbReference type="Proteomes" id="UP000183918">
    <property type="component" value="Unassembled WGS sequence"/>
</dbReference>
<accession>A0A1H3FK78</accession>
<dbReference type="EMBL" id="FNPG01000005">
    <property type="protein sequence ID" value="SDX90788.1"/>
    <property type="molecule type" value="Genomic_DNA"/>
</dbReference>
<evidence type="ECO:0000313" key="3">
    <source>
        <dbReference type="EMBL" id="SDX90788.1"/>
    </source>
</evidence>
<evidence type="ECO:0000256" key="2">
    <source>
        <dbReference type="SAM" id="Phobius"/>
    </source>
</evidence>
<dbReference type="STRING" id="1122142.SAMN02910414_00246"/>
<keyword evidence="2" id="KW-1133">Transmembrane helix</keyword>
<protein>
    <submittedName>
        <fullName evidence="3">Uncharacterized protein</fullName>
    </submittedName>
</protein>
<dbReference type="RefSeq" id="WP_074715373.1">
    <property type="nucleotide sequence ID" value="NZ_FNPG01000005.1"/>
</dbReference>
<keyword evidence="4" id="KW-1185">Reference proteome</keyword>
<keyword evidence="2" id="KW-0812">Transmembrane</keyword>
<proteinExistence type="predicted"/>
<name>A0A1H3FK78_9FIRM</name>